<protein>
    <recommendedName>
        <fullName evidence="2">Ternary complex factor MIP1 leucine-zipper domain-containing protein</fullName>
    </recommendedName>
</protein>
<evidence type="ECO:0000256" key="1">
    <source>
        <dbReference type="SAM" id="Coils"/>
    </source>
</evidence>
<dbReference type="Proteomes" id="UP000036987">
    <property type="component" value="Unassembled WGS sequence"/>
</dbReference>
<dbReference type="AlphaFoldDB" id="A0A0K9PF76"/>
<proteinExistence type="predicted"/>
<evidence type="ECO:0000313" key="3">
    <source>
        <dbReference type="EMBL" id="KMZ67723.1"/>
    </source>
</evidence>
<feature type="domain" description="Ternary complex factor MIP1 leucine-zipper" evidence="2">
    <location>
        <begin position="13"/>
        <end position="91"/>
    </location>
</feature>
<evidence type="ECO:0000259" key="2">
    <source>
        <dbReference type="Pfam" id="PF14389"/>
    </source>
</evidence>
<feature type="coiled-coil region" evidence="1">
    <location>
        <begin position="24"/>
        <end position="90"/>
    </location>
</feature>
<dbReference type="PANTHER" id="PTHR46248:SF9">
    <property type="entry name" value="EXPRESSED PROTEIN"/>
    <property type="match status" value="1"/>
</dbReference>
<reference evidence="4" key="1">
    <citation type="journal article" date="2016" name="Nature">
        <title>The genome of the seagrass Zostera marina reveals angiosperm adaptation to the sea.</title>
        <authorList>
            <person name="Olsen J.L."/>
            <person name="Rouze P."/>
            <person name="Verhelst B."/>
            <person name="Lin Y.-C."/>
            <person name="Bayer T."/>
            <person name="Collen J."/>
            <person name="Dattolo E."/>
            <person name="De Paoli E."/>
            <person name="Dittami S."/>
            <person name="Maumus F."/>
            <person name="Michel G."/>
            <person name="Kersting A."/>
            <person name="Lauritano C."/>
            <person name="Lohaus R."/>
            <person name="Toepel M."/>
            <person name="Tonon T."/>
            <person name="Vanneste K."/>
            <person name="Amirebrahimi M."/>
            <person name="Brakel J."/>
            <person name="Bostroem C."/>
            <person name="Chovatia M."/>
            <person name="Grimwood J."/>
            <person name="Jenkins J.W."/>
            <person name="Jueterbock A."/>
            <person name="Mraz A."/>
            <person name="Stam W.T."/>
            <person name="Tice H."/>
            <person name="Bornberg-Bauer E."/>
            <person name="Green P.J."/>
            <person name="Pearson G.A."/>
            <person name="Procaccini G."/>
            <person name="Duarte C.M."/>
            <person name="Schmutz J."/>
            <person name="Reusch T.B.H."/>
            <person name="Van de Peer Y."/>
        </authorList>
    </citation>
    <scope>NUCLEOTIDE SEQUENCE [LARGE SCALE GENOMIC DNA]</scope>
    <source>
        <strain evidence="4">cv. Finnish</strain>
    </source>
</reference>
<keyword evidence="1" id="KW-0175">Coiled coil</keyword>
<dbReference type="EMBL" id="LFYR01000889">
    <property type="protein sequence ID" value="KMZ67723.1"/>
    <property type="molecule type" value="Genomic_DNA"/>
</dbReference>
<dbReference type="STRING" id="29655.A0A0K9PF76"/>
<comment type="caution">
    <text evidence="3">The sequence shown here is derived from an EMBL/GenBank/DDBJ whole genome shotgun (WGS) entry which is preliminary data.</text>
</comment>
<gene>
    <name evidence="3" type="ORF">ZOSMA_25G01120</name>
</gene>
<dbReference type="InterPro" id="IPR025757">
    <property type="entry name" value="MIP1_Leuzipper"/>
</dbReference>
<name>A0A0K9PF76_ZOSMR</name>
<keyword evidence="4" id="KW-1185">Reference proteome</keyword>
<sequence>MSKAMAQQLAMSRRERKLSLQQDVDHLKRKLLKEKNIHRALERAFTRPLGCLPRLPPYLRLYTSELLAEVALLEEEVARLEEQVVCFRQKLLICQEETTPTAKKKKKKKIV</sequence>
<dbReference type="PANTHER" id="PTHR46248">
    <property type="entry name" value="EXPRESSED PROTEIN"/>
    <property type="match status" value="1"/>
</dbReference>
<accession>A0A0K9PF76</accession>
<organism evidence="3 4">
    <name type="scientific">Zostera marina</name>
    <name type="common">Eelgrass</name>
    <dbReference type="NCBI Taxonomy" id="29655"/>
    <lineage>
        <taxon>Eukaryota</taxon>
        <taxon>Viridiplantae</taxon>
        <taxon>Streptophyta</taxon>
        <taxon>Embryophyta</taxon>
        <taxon>Tracheophyta</taxon>
        <taxon>Spermatophyta</taxon>
        <taxon>Magnoliopsida</taxon>
        <taxon>Liliopsida</taxon>
        <taxon>Zosteraceae</taxon>
        <taxon>Zostera</taxon>
    </lineage>
</organism>
<dbReference type="Pfam" id="PF14389">
    <property type="entry name" value="Lzipper-MIP1"/>
    <property type="match status" value="1"/>
</dbReference>
<evidence type="ECO:0000313" key="4">
    <source>
        <dbReference type="Proteomes" id="UP000036987"/>
    </source>
</evidence>